<evidence type="ECO:0000256" key="1">
    <source>
        <dbReference type="ARBA" id="ARBA00004651"/>
    </source>
</evidence>
<gene>
    <name evidence="8" type="ordered locus">MLP_43950</name>
</gene>
<proteinExistence type="predicted"/>
<keyword evidence="9" id="KW-1185">Reference proteome</keyword>
<feature type="transmembrane region" description="Helical" evidence="6">
    <location>
        <begin position="196"/>
        <end position="217"/>
    </location>
</feature>
<dbReference type="OrthoDB" id="5118998at2"/>
<organism evidence="8 9">
    <name type="scientific">Microlunatus phosphovorus (strain ATCC 700054 / DSM 10555 / JCM 9379 / NBRC 101784 / NCIMB 13414 / VKM Ac-1990 / NM-1)</name>
    <dbReference type="NCBI Taxonomy" id="1032480"/>
    <lineage>
        <taxon>Bacteria</taxon>
        <taxon>Bacillati</taxon>
        <taxon>Actinomycetota</taxon>
        <taxon>Actinomycetes</taxon>
        <taxon>Propionibacteriales</taxon>
        <taxon>Propionibacteriaceae</taxon>
        <taxon>Microlunatus</taxon>
    </lineage>
</organism>
<feature type="transmembrane region" description="Helical" evidence="6">
    <location>
        <begin position="21"/>
        <end position="42"/>
    </location>
</feature>
<feature type="transmembrane region" description="Helical" evidence="6">
    <location>
        <begin position="327"/>
        <end position="348"/>
    </location>
</feature>
<evidence type="ECO:0000313" key="9">
    <source>
        <dbReference type="Proteomes" id="UP000007947"/>
    </source>
</evidence>
<dbReference type="eggNOG" id="COG0577">
    <property type="taxonomic scope" value="Bacteria"/>
</dbReference>
<keyword evidence="3 6" id="KW-0812">Transmembrane</keyword>
<keyword evidence="5 6" id="KW-0472">Membrane</keyword>
<name>F5XT01_MICPN</name>
<evidence type="ECO:0000256" key="4">
    <source>
        <dbReference type="ARBA" id="ARBA00022989"/>
    </source>
</evidence>
<dbReference type="RefSeq" id="WP_013865243.1">
    <property type="nucleotide sequence ID" value="NC_015635.1"/>
</dbReference>
<dbReference type="InterPro" id="IPR003838">
    <property type="entry name" value="ABC3_permease_C"/>
</dbReference>
<keyword evidence="4 6" id="KW-1133">Transmembrane helix</keyword>
<comment type="subcellular location">
    <subcellularLocation>
        <location evidence="1">Cell membrane</location>
        <topology evidence="1">Multi-pass membrane protein</topology>
    </subcellularLocation>
</comment>
<protein>
    <recommendedName>
        <fullName evidence="7">ABC3 transporter permease C-terminal domain-containing protein</fullName>
    </recommendedName>
</protein>
<dbReference type="HOGENOM" id="CLU_019122_1_1_11"/>
<evidence type="ECO:0000256" key="5">
    <source>
        <dbReference type="ARBA" id="ARBA00023136"/>
    </source>
</evidence>
<dbReference type="GO" id="GO:0005886">
    <property type="term" value="C:plasma membrane"/>
    <property type="evidence" value="ECO:0007669"/>
    <property type="project" value="UniProtKB-SubCell"/>
</dbReference>
<dbReference type="KEGG" id="mph:MLP_43950"/>
<feature type="transmembrane region" description="Helical" evidence="6">
    <location>
        <begin position="103"/>
        <end position="130"/>
    </location>
</feature>
<dbReference type="AlphaFoldDB" id="F5XT01"/>
<dbReference type="Proteomes" id="UP000007947">
    <property type="component" value="Chromosome"/>
</dbReference>
<feature type="domain" description="ABC3 transporter permease C-terminal" evidence="7">
    <location>
        <begin position="81"/>
        <end position="177"/>
    </location>
</feature>
<dbReference type="STRING" id="1032480.MLP_43950"/>
<keyword evidence="2" id="KW-1003">Cell membrane</keyword>
<feature type="transmembrane region" description="Helical" evidence="6">
    <location>
        <begin position="288"/>
        <end position="307"/>
    </location>
</feature>
<evidence type="ECO:0000313" key="8">
    <source>
        <dbReference type="EMBL" id="BAK37409.1"/>
    </source>
</evidence>
<evidence type="ECO:0000259" key="7">
    <source>
        <dbReference type="Pfam" id="PF02687"/>
    </source>
</evidence>
<accession>F5XT01</accession>
<evidence type="ECO:0000256" key="3">
    <source>
        <dbReference type="ARBA" id="ARBA00022692"/>
    </source>
</evidence>
<evidence type="ECO:0000256" key="6">
    <source>
        <dbReference type="SAM" id="Phobius"/>
    </source>
</evidence>
<reference evidence="8 9" key="1">
    <citation type="submission" date="2011-05" db="EMBL/GenBank/DDBJ databases">
        <title>Whole genome sequence of Microlunatus phosphovorus NM-1.</title>
        <authorList>
            <person name="Hosoyama A."/>
            <person name="Sasaki K."/>
            <person name="Harada T."/>
            <person name="Igarashi R."/>
            <person name="Kawakoshi A."/>
            <person name="Sasagawa M."/>
            <person name="Fukada J."/>
            <person name="Nakamura S."/>
            <person name="Katano Y."/>
            <person name="Hanada S."/>
            <person name="Kamagata Y."/>
            <person name="Nakamura N."/>
            <person name="Yamazaki S."/>
            <person name="Fujita N."/>
        </authorList>
    </citation>
    <scope>NUCLEOTIDE SEQUENCE [LARGE SCALE GENOMIC DNA]</scope>
    <source>
        <strain evidence="9">ATCC 700054 / DSM 10555 / JCM 9379 / NBRC 101784 / NCIMB 13414 / VKM Ac-1990 / NM-1</strain>
    </source>
</reference>
<dbReference type="EMBL" id="AP012204">
    <property type="protein sequence ID" value="BAK37409.1"/>
    <property type="molecule type" value="Genomic_DNA"/>
</dbReference>
<evidence type="ECO:0000256" key="2">
    <source>
        <dbReference type="ARBA" id="ARBA00022475"/>
    </source>
</evidence>
<feature type="transmembrane region" description="Helical" evidence="6">
    <location>
        <begin position="386"/>
        <end position="410"/>
    </location>
</feature>
<feature type="transmembrane region" description="Helical" evidence="6">
    <location>
        <begin position="150"/>
        <end position="175"/>
    </location>
</feature>
<feature type="transmembrane region" description="Helical" evidence="6">
    <location>
        <begin position="416"/>
        <end position="436"/>
    </location>
</feature>
<dbReference type="Pfam" id="PF02687">
    <property type="entry name" value="FtsX"/>
    <property type="match status" value="1"/>
</dbReference>
<sequence>MITAARLTLLLIRRTTDRATLVLPIVAFAVVTALALTVFGGARFFFAVGEEDLSILYAVLGTVATILLVVPLLTLCGAAARLSTRRRDDRLATLRLLGAPRRMIAQVTVLEAALLALAGSLLGLVGHLMLVPLTGLLRFHGEQLGASRVLISPLGAAGCILGLVTLATVSAIVGLRRVVVSPLGVRTRQQAARFSVWRVIGFAVVLVVGVFAVGSLSGRFGPVGLIAILGGAFGLTMVVLNLIGPPLVRVSARWMLRRLDRQPVAPRLLAARTMLDDPKATWRQVSGVAMTSFMAVFGGVGVAVSSIASAGGDGEVEAQNQMIATDILTGVLVTIAISFITVACAVAVSQAAAVLDRRDQLVSLHRIGIPVSQINSARLRAVRRPLLLVAVGSAITAAVLVFPLTGAALLTQPLTLVVVGLALLIGCSLVLGAVKLTDPLVSRSRSGSSASLYL</sequence>
<feature type="transmembrane region" description="Helical" evidence="6">
    <location>
        <begin position="54"/>
        <end position="82"/>
    </location>
</feature>
<feature type="transmembrane region" description="Helical" evidence="6">
    <location>
        <begin position="223"/>
        <end position="248"/>
    </location>
</feature>